<name>S3D3G6_GLAL2</name>
<evidence type="ECO:0000256" key="1">
    <source>
        <dbReference type="SAM" id="MobiDB-lite"/>
    </source>
</evidence>
<reference evidence="2 3" key="1">
    <citation type="journal article" date="2013" name="BMC Genomics">
        <title>Genomics-driven discovery of the pneumocandin biosynthetic gene cluster in the fungus Glarea lozoyensis.</title>
        <authorList>
            <person name="Chen L."/>
            <person name="Yue Q."/>
            <person name="Zhang X."/>
            <person name="Xiang M."/>
            <person name="Wang C."/>
            <person name="Li S."/>
            <person name="Che Y."/>
            <person name="Ortiz-Lopez F.J."/>
            <person name="Bills G.F."/>
            <person name="Liu X."/>
            <person name="An Z."/>
        </authorList>
    </citation>
    <scope>NUCLEOTIDE SEQUENCE [LARGE SCALE GENOMIC DNA]</scope>
    <source>
        <strain evidence="3">ATCC 20868 / MF5171</strain>
    </source>
</reference>
<dbReference type="Proteomes" id="UP000016922">
    <property type="component" value="Unassembled WGS sequence"/>
</dbReference>
<evidence type="ECO:0000313" key="2">
    <source>
        <dbReference type="EMBL" id="EPE31699.1"/>
    </source>
</evidence>
<gene>
    <name evidence="2" type="ORF">GLAREA_12455</name>
</gene>
<proteinExistence type="predicted"/>
<protein>
    <submittedName>
        <fullName evidence="2">Uncharacterized protein</fullName>
    </submittedName>
</protein>
<keyword evidence="3" id="KW-1185">Reference proteome</keyword>
<feature type="region of interest" description="Disordered" evidence="1">
    <location>
        <begin position="15"/>
        <end position="37"/>
    </location>
</feature>
<dbReference type="RefSeq" id="XP_008081428.1">
    <property type="nucleotide sequence ID" value="XM_008083237.1"/>
</dbReference>
<dbReference type="HOGENOM" id="CLU_744044_0_0_1"/>
<dbReference type="AlphaFoldDB" id="S3D3G6"/>
<feature type="compositionally biased region" description="Low complexity" evidence="1">
    <location>
        <begin position="24"/>
        <end position="34"/>
    </location>
</feature>
<accession>S3D3G6</accession>
<dbReference type="GeneID" id="19471496"/>
<dbReference type="OrthoDB" id="10403922at2759"/>
<dbReference type="KEGG" id="glz:GLAREA_12455"/>
<organism evidence="2 3">
    <name type="scientific">Glarea lozoyensis (strain ATCC 20868 / MF5171)</name>
    <dbReference type="NCBI Taxonomy" id="1116229"/>
    <lineage>
        <taxon>Eukaryota</taxon>
        <taxon>Fungi</taxon>
        <taxon>Dikarya</taxon>
        <taxon>Ascomycota</taxon>
        <taxon>Pezizomycotina</taxon>
        <taxon>Leotiomycetes</taxon>
        <taxon>Helotiales</taxon>
        <taxon>Helotiaceae</taxon>
        <taxon>Glarea</taxon>
    </lineage>
</organism>
<dbReference type="EMBL" id="KE145361">
    <property type="protein sequence ID" value="EPE31699.1"/>
    <property type="molecule type" value="Genomic_DNA"/>
</dbReference>
<evidence type="ECO:0000313" key="3">
    <source>
        <dbReference type="Proteomes" id="UP000016922"/>
    </source>
</evidence>
<sequence>MRSSPLRNCISISEVDEHWPATPSSSPGNSSVASEGDAMEVEMTDEMEIYSAKLVALAQAAEWYARHYPSAVVNRKRKCPFDDGNRPRLRRAMGADFRRQMPRQTRAEMLRIKDKIEHINRQARIETFIEEWREEKGHPNPPGSRLDRIFNESQAGYVADLRDLQTLLQTLNYTESTAYHAFCGPLKIDSYRVQPTLLRLACVDNLVKERRRLFDTYHEIRQNMILTRVTNICIELELDIEEYATRILDVRERYNRRAAYFRRREIRARGERALRRLEYYQRQWEIQMRRPPQFRAQFSMTAARDIDNSAARLTEYLETFSPRHRETALRRYVEQYSAGSYGSFARGLAALRVAVDRVLMGGEEDDSDDEST</sequence>